<protein>
    <submittedName>
        <fullName evidence="1">Uncharacterized protein</fullName>
    </submittedName>
</protein>
<evidence type="ECO:0000313" key="1">
    <source>
        <dbReference type="EnsemblPlants" id="AVESA.00010b.r2.6DG1156630.1.CDS"/>
    </source>
</evidence>
<name>A0ACD5ZFX9_AVESA</name>
<organism evidence="1 2">
    <name type="scientific">Avena sativa</name>
    <name type="common">Oat</name>
    <dbReference type="NCBI Taxonomy" id="4498"/>
    <lineage>
        <taxon>Eukaryota</taxon>
        <taxon>Viridiplantae</taxon>
        <taxon>Streptophyta</taxon>
        <taxon>Embryophyta</taxon>
        <taxon>Tracheophyta</taxon>
        <taxon>Spermatophyta</taxon>
        <taxon>Magnoliopsida</taxon>
        <taxon>Liliopsida</taxon>
        <taxon>Poales</taxon>
        <taxon>Poaceae</taxon>
        <taxon>BOP clade</taxon>
        <taxon>Pooideae</taxon>
        <taxon>Poodae</taxon>
        <taxon>Poeae</taxon>
        <taxon>Poeae Chloroplast Group 1 (Aveneae type)</taxon>
        <taxon>Aveninae</taxon>
        <taxon>Avena</taxon>
    </lineage>
</organism>
<sequence length="368" mass="39201">MLHPPQLAPPSISCLLLHTETASCLPPAGHLRRVIIMSGSTCVSFAPPVVAPPARAAEETHADGMVTIQSDEAPVMSKPRAVVQTLTCQRLPLGDGFHYRRSIGGPELESLDPILSFDDFEFATPADFGDHPHRGFESLTYVLEGSIGFHDFSGHKGTINAGDAQWTTVGRGVVHAEVPAGQGVQRGLNFWINLAAEDKMVAPSYQELASVDIPTVEKDGVSVKVIVGEALGVRSPLQTRTPVMCLDVTVGPGARLHQAVPAGWSACAYVIDGEASFGPSAVAARQHECAVFGANGDGVDARSGDGDASTRFLLVAARPHGETVVREGFFVMNTREELEQAIDDYRNHRNGFEMAAGWTSDHVVTPAH</sequence>
<evidence type="ECO:0000313" key="2">
    <source>
        <dbReference type="Proteomes" id="UP001732700"/>
    </source>
</evidence>
<keyword evidence="2" id="KW-1185">Reference proteome</keyword>
<reference evidence="1" key="2">
    <citation type="submission" date="2025-09" db="UniProtKB">
        <authorList>
            <consortium name="EnsemblPlants"/>
        </authorList>
    </citation>
    <scope>IDENTIFICATION</scope>
</reference>
<reference evidence="1" key="1">
    <citation type="submission" date="2021-05" db="EMBL/GenBank/DDBJ databases">
        <authorList>
            <person name="Scholz U."/>
            <person name="Mascher M."/>
            <person name="Fiebig A."/>
        </authorList>
    </citation>
    <scope>NUCLEOTIDE SEQUENCE [LARGE SCALE GENOMIC DNA]</scope>
</reference>
<accession>A0ACD5ZFX9</accession>
<proteinExistence type="predicted"/>
<dbReference type="EnsemblPlants" id="AVESA.00010b.r2.6DG1156630.1">
    <property type="protein sequence ID" value="AVESA.00010b.r2.6DG1156630.1.CDS"/>
    <property type="gene ID" value="AVESA.00010b.r2.6DG1156630"/>
</dbReference>
<dbReference type="Proteomes" id="UP001732700">
    <property type="component" value="Chromosome 6D"/>
</dbReference>